<sequence length="115" mass="13316">MKQVIQLFLAVFFQAAVCTQKASSPLVQCSDYLRCRSDDLEMRWKCIAEQLSVFSESCRTERHVRSLKALTMRRESDFADCVATITPKVEDNEMQAMVYLTSFCRYQVVRTKVKA</sequence>
<dbReference type="EMBL" id="WIXE01012239">
    <property type="protein sequence ID" value="KAK5976071.1"/>
    <property type="molecule type" value="Genomic_DNA"/>
</dbReference>
<feature type="signal peptide" evidence="1">
    <location>
        <begin position="1"/>
        <end position="19"/>
    </location>
</feature>
<keyword evidence="3" id="KW-1185">Reference proteome</keyword>
<feature type="chain" id="PRO_5042863865" evidence="1">
    <location>
        <begin position="20"/>
        <end position="115"/>
    </location>
</feature>
<organism evidence="2 3">
    <name type="scientific">Trichostrongylus colubriformis</name>
    <name type="common">Black scour worm</name>
    <dbReference type="NCBI Taxonomy" id="6319"/>
    <lineage>
        <taxon>Eukaryota</taxon>
        <taxon>Metazoa</taxon>
        <taxon>Ecdysozoa</taxon>
        <taxon>Nematoda</taxon>
        <taxon>Chromadorea</taxon>
        <taxon>Rhabditida</taxon>
        <taxon>Rhabditina</taxon>
        <taxon>Rhabditomorpha</taxon>
        <taxon>Strongyloidea</taxon>
        <taxon>Trichostrongylidae</taxon>
        <taxon>Trichostrongylus</taxon>
    </lineage>
</organism>
<reference evidence="2 3" key="1">
    <citation type="submission" date="2019-10" db="EMBL/GenBank/DDBJ databases">
        <title>Assembly and Annotation for the nematode Trichostrongylus colubriformis.</title>
        <authorList>
            <person name="Martin J."/>
        </authorList>
    </citation>
    <scope>NUCLEOTIDE SEQUENCE [LARGE SCALE GENOMIC DNA]</scope>
    <source>
        <strain evidence="2">G859</strain>
        <tissue evidence="2">Whole worm</tissue>
    </source>
</reference>
<protein>
    <submittedName>
        <fullName evidence="2">Uncharacterized protein</fullName>
    </submittedName>
</protein>
<accession>A0AAN8FAH9</accession>
<keyword evidence="1" id="KW-0732">Signal</keyword>
<dbReference type="AlphaFoldDB" id="A0AAN8FAH9"/>
<comment type="caution">
    <text evidence="2">The sequence shown here is derived from an EMBL/GenBank/DDBJ whole genome shotgun (WGS) entry which is preliminary data.</text>
</comment>
<evidence type="ECO:0000256" key="1">
    <source>
        <dbReference type="SAM" id="SignalP"/>
    </source>
</evidence>
<name>A0AAN8FAH9_TRICO</name>
<proteinExistence type="predicted"/>
<evidence type="ECO:0000313" key="2">
    <source>
        <dbReference type="EMBL" id="KAK5976071.1"/>
    </source>
</evidence>
<evidence type="ECO:0000313" key="3">
    <source>
        <dbReference type="Proteomes" id="UP001331761"/>
    </source>
</evidence>
<dbReference type="Proteomes" id="UP001331761">
    <property type="component" value="Unassembled WGS sequence"/>
</dbReference>
<gene>
    <name evidence="2" type="ORF">GCK32_001481</name>
</gene>